<protein>
    <submittedName>
        <fullName evidence="3">Uncharacterized protein</fullName>
    </submittedName>
</protein>
<dbReference type="InterPro" id="IPR039245">
    <property type="entry name" value="TYSND1/DEG15"/>
</dbReference>
<evidence type="ECO:0000256" key="2">
    <source>
        <dbReference type="SAM" id="MobiDB-lite"/>
    </source>
</evidence>
<gene>
    <name evidence="3" type="ORF">DFA_04054</name>
</gene>
<dbReference type="KEGG" id="dfa:DFA_04054"/>
<dbReference type="GO" id="GO:0031998">
    <property type="term" value="P:regulation of fatty acid beta-oxidation"/>
    <property type="evidence" value="ECO:0007669"/>
    <property type="project" value="TreeGrafter"/>
</dbReference>
<dbReference type="PANTHER" id="PTHR21004">
    <property type="entry name" value="SERINE PROTEASE-RELATED"/>
    <property type="match status" value="1"/>
</dbReference>
<proteinExistence type="inferred from homology"/>
<dbReference type="EMBL" id="GL883018">
    <property type="protein sequence ID" value="EGG18560.1"/>
    <property type="molecule type" value="Genomic_DNA"/>
</dbReference>
<evidence type="ECO:0000256" key="1">
    <source>
        <dbReference type="ARBA" id="ARBA00010541"/>
    </source>
</evidence>
<dbReference type="OMA" id="TISICEL"/>
<dbReference type="Proteomes" id="UP000007797">
    <property type="component" value="Unassembled WGS sequence"/>
</dbReference>
<comment type="similarity">
    <text evidence="1">Belongs to the peptidase S1C family.</text>
</comment>
<dbReference type="GO" id="GO:0016485">
    <property type="term" value="P:protein processing"/>
    <property type="evidence" value="ECO:0007669"/>
    <property type="project" value="InterPro"/>
</dbReference>
<keyword evidence="4" id="KW-1185">Reference proteome</keyword>
<feature type="compositionally biased region" description="Polar residues" evidence="2">
    <location>
        <begin position="78"/>
        <end position="91"/>
    </location>
</feature>
<reference evidence="4" key="1">
    <citation type="journal article" date="2011" name="Genome Res.">
        <title>Phylogeny-wide analysis of social amoeba genomes highlights ancient origins for complex intercellular communication.</title>
        <authorList>
            <person name="Heidel A.J."/>
            <person name="Lawal H.M."/>
            <person name="Felder M."/>
            <person name="Schilde C."/>
            <person name="Helps N.R."/>
            <person name="Tunggal B."/>
            <person name="Rivero F."/>
            <person name="John U."/>
            <person name="Schleicher M."/>
            <person name="Eichinger L."/>
            <person name="Platzer M."/>
            <person name="Noegel A.A."/>
            <person name="Schaap P."/>
            <person name="Gloeckner G."/>
        </authorList>
    </citation>
    <scope>NUCLEOTIDE SEQUENCE [LARGE SCALE GENOMIC DNA]</scope>
    <source>
        <strain evidence="4">SH3</strain>
    </source>
</reference>
<organism evidence="3 4">
    <name type="scientific">Cavenderia fasciculata</name>
    <name type="common">Slime mold</name>
    <name type="synonym">Dictyostelium fasciculatum</name>
    <dbReference type="NCBI Taxonomy" id="261658"/>
    <lineage>
        <taxon>Eukaryota</taxon>
        <taxon>Amoebozoa</taxon>
        <taxon>Evosea</taxon>
        <taxon>Eumycetozoa</taxon>
        <taxon>Dictyostelia</taxon>
        <taxon>Acytosteliales</taxon>
        <taxon>Cavenderiaceae</taxon>
        <taxon>Cavenderia</taxon>
    </lineage>
</organism>
<sequence length="532" mass="56874">MNSSNSDDDGIKQQQQQQQQQQKQNNDKDSIRQSCVIVRIRGPSETHRPYISTSTASSSSSSPYPSSYPPSSSSSSSHPITTQSNSHANGSNGPSAFSHSFYFVLNNQFECSLGLVVLKVNESLRAIDSAYRNVLFGNSLAMHSGSPVTVVASPFGYISPTIFLNSLSTGVICNCIQERTYSQPSLYLTDARCLPGSEGGGVFDNDGRLVGVVATPIKSKDDKSPFNLTPLIPVHTFIMALEKLSKKENINLFPGTTNIGSGGMGSLSSSFPSPCPSSDGLLTSLKNKIVLVKFKDTWGSGVIISDDGYVLTNAHLLTPTIPALKASTTAASIASLQSPTVSLSENSYPPSLFENYQVDIRVNFASIVGKEAVEGHSWYRGAIEYISHTHLDIALLRIKRHIESDRFHHVTCNTLANPKHGTKVSVLGFPLVPPSQNPSISVTSGIISNIVCIDGCAVSYQTTAPVHSGNSGGGLFDLNGNFLGVVTCNAKQKNGSIITDLNFSIPTTSLQSFITKFSSPAKAHNIGRNHIP</sequence>
<dbReference type="Pfam" id="PF13365">
    <property type="entry name" value="Trypsin_2"/>
    <property type="match status" value="2"/>
</dbReference>
<dbReference type="GO" id="GO:0005777">
    <property type="term" value="C:peroxisome"/>
    <property type="evidence" value="ECO:0007669"/>
    <property type="project" value="InterPro"/>
</dbReference>
<dbReference type="SUPFAM" id="SSF50494">
    <property type="entry name" value="Trypsin-like serine proteases"/>
    <property type="match status" value="2"/>
</dbReference>
<feature type="region of interest" description="Disordered" evidence="2">
    <location>
        <begin position="1"/>
        <end position="91"/>
    </location>
</feature>
<dbReference type="AlphaFoldDB" id="F4Q159"/>
<feature type="compositionally biased region" description="Low complexity" evidence="2">
    <location>
        <begin position="52"/>
        <end position="77"/>
    </location>
</feature>
<dbReference type="Gene3D" id="2.40.10.10">
    <property type="entry name" value="Trypsin-like serine proteases"/>
    <property type="match status" value="3"/>
</dbReference>
<dbReference type="InterPro" id="IPR009003">
    <property type="entry name" value="Peptidase_S1_PA"/>
</dbReference>
<dbReference type="InterPro" id="IPR043504">
    <property type="entry name" value="Peptidase_S1_PA_chymotrypsin"/>
</dbReference>
<feature type="compositionally biased region" description="Low complexity" evidence="2">
    <location>
        <begin position="12"/>
        <end position="24"/>
    </location>
</feature>
<dbReference type="PANTHER" id="PTHR21004:SF0">
    <property type="entry name" value="PEROXISOMAL LEADER PEPTIDE-PROCESSING PROTEASE"/>
    <property type="match status" value="1"/>
</dbReference>
<evidence type="ECO:0000313" key="3">
    <source>
        <dbReference type="EMBL" id="EGG18560.1"/>
    </source>
</evidence>
<dbReference type="GeneID" id="14870513"/>
<dbReference type="STRING" id="1054147.F4Q159"/>
<dbReference type="OrthoDB" id="17845at2759"/>
<name>F4Q159_CACFS</name>
<evidence type="ECO:0000313" key="4">
    <source>
        <dbReference type="Proteomes" id="UP000007797"/>
    </source>
</evidence>
<dbReference type="PRINTS" id="PR00834">
    <property type="entry name" value="PROTEASES2C"/>
</dbReference>
<accession>F4Q159</accession>
<dbReference type="GO" id="GO:0004252">
    <property type="term" value="F:serine-type endopeptidase activity"/>
    <property type="evidence" value="ECO:0007669"/>
    <property type="project" value="InterPro"/>
</dbReference>
<dbReference type="InterPro" id="IPR001940">
    <property type="entry name" value="Peptidase_S1C"/>
</dbReference>
<dbReference type="RefSeq" id="XP_004366464.1">
    <property type="nucleotide sequence ID" value="XM_004366407.1"/>
</dbReference>